<dbReference type="OrthoDB" id="9100631at2"/>
<dbReference type="AlphaFoldDB" id="A0A4R5M4T6"/>
<dbReference type="InterPro" id="IPR008966">
    <property type="entry name" value="Adhesion_dom_sf"/>
</dbReference>
<sequence length="172" mass="17357">MRSLQLLLGILVAILMGPVFAADANLNFTGTILQPSCDIDSSTANQTVPLGRAPIMDFAAVGSTSNPTAFNLKLVNCAPGTSVTMSVTGTMDTVPSVLKNTGSAAQVGVQILQAGSVGATTGTPVKLNSAISLGAVGSANAMTVPFVAQFYRLGTLKAGTVSATATVNFTYN</sequence>
<evidence type="ECO:0000259" key="5">
    <source>
        <dbReference type="Pfam" id="PF00419"/>
    </source>
</evidence>
<dbReference type="EMBL" id="SMRP01000014">
    <property type="protein sequence ID" value="TDG20838.1"/>
    <property type="molecule type" value="Genomic_DNA"/>
</dbReference>
<dbReference type="InterPro" id="IPR036937">
    <property type="entry name" value="Adhesion_dom_fimbrial_sf"/>
</dbReference>
<dbReference type="SUPFAM" id="SSF49401">
    <property type="entry name" value="Bacterial adhesins"/>
    <property type="match status" value="1"/>
</dbReference>
<keyword evidence="4" id="KW-0732">Signal</keyword>
<dbReference type="GO" id="GO:0009289">
    <property type="term" value="C:pilus"/>
    <property type="evidence" value="ECO:0007669"/>
    <property type="project" value="UniProtKB-SubCell"/>
</dbReference>
<reference evidence="6 7" key="1">
    <citation type="submission" date="2019-03" db="EMBL/GenBank/DDBJ databases">
        <title>Paraburkholderia sp. 4M-K11, isolated from subtropical forest soil.</title>
        <authorList>
            <person name="Gao Z.-H."/>
            <person name="Qiu L.-H."/>
        </authorList>
    </citation>
    <scope>NUCLEOTIDE SEQUENCE [LARGE SCALE GENOMIC DNA]</scope>
    <source>
        <strain evidence="6 7">4M-K11</strain>
    </source>
</reference>
<proteinExistence type="inferred from homology"/>
<dbReference type="Gene3D" id="2.60.40.1090">
    <property type="entry name" value="Fimbrial-type adhesion domain"/>
    <property type="match status" value="1"/>
</dbReference>
<evidence type="ECO:0000256" key="4">
    <source>
        <dbReference type="SAM" id="SignalP"/>
    </source>
</evidence>
<dbReference type="PANTHER" id="PTHR33420">
    <property type="entry name" value="FIMBRIAL SUBUNIT ELFA-RELATED"/>
    <property type="match status" value="1"/>
</dbReference>
<keyword evidence="3" id="KW-0281">Fimbrium</keyword>
<dbReference type="InterPro" id="IPR050263">
    <property type="entry name" value="Bact_Fimbrial_Adh_Pro"/>
</dbReference>
<dbReference type="Proteomes" id="UP000295722">
    <property type="component" value="Unassembled WGS sequence"/>
</dbReference>
<feature type="signal peptide" evidence="4">
    <location>
        <begin position="1"/>
        <end position="21"/>
    </location>
</feature>
<feature type="domain" description="Fimbrial-type adhesion" evidence="5">
    <location>
        <begin position="27"/>
        <end position="171"/>
    </location>
</feature>
<dbReference type="GO" id="GO:0043709">
    <property type="term" value="P:cell adhesion involved in single-species biofilm formation"/>
    <property type="evidence" value="ECO:0007669"/>
    <property type="project" value="TreeGrafter"/>
</dbReference>
<name>A0A4R5M4T6_9BURK</name>
<comment type="subcellular location">
    <subcellularLocation>
        <location evidence="1">Fimbrium</location>
    </subcellularLocation>
</comment>
<evidence type="ECO:0000313" key="7">
    <source>
        <dbReference type="Proteomes" id="UP000295722"/>
    </source>
</evidence>
<evidence type="ECO:0000256" key="1">
    <source>
        <dbReference type="ARBA" id="ARBA00004561"/>
    </source>
</evidence>
<gene>
    <name evidence="6" type="ORF">EYW47_24875</name>
</gene>
<protein>
    <submittedName>
        <fullName evidence="6">Type 1 fimbrial protein</fullName>
    </submittedName>
</protein>
<comment type="caution">
    <text evidence="6">The sequence shown here is derived from an EMBL/GenBank/DDBJ whole genome shotgun (WGS) entry which is preliminary data.</text>
</comment>
<dbReference type="Pfam" id="PF00419">
    <property type="entry name" value="Fimbrial"/>
    <property type="match status" value="1"/>
</dbReference>
<dbReference type="InterPro" id="IPR000259">
    <property type="entry name" value="Adhesion_dom_fimbrial"/>
</dbReference>
<evidence type="ECO:0000313" key="6">
    <source>
        <dbReference type="EMBL" id="TDG20838.1"/>
    </source>
</evidence>
<organism evidence="6 7">
    <name type="scientific">Paraburkholderia silviterrae</name>
    <dbReference type="NCBI Taxonomy" id="2528715"/>
    <lineage>
        <taxon>Bacteria</taxon>
        <taxon>Pseudomonadati</taxon>
        <taxon>Pseudomonadota</taxon>
        <taxon>Betaproteobacteria</taxon>
        <taxon>Burkholderiales</taxon>
        <taxon>Burkholderiaceae</taxon>
        <taxon>Paraburkholderia</taxon>
    </lineage>
</organism>
<dbReference type="PANTHER" id="PTHR33420:SF14">
    <property type="entry name" value="TYPE 1 FIMBRIN D-MANNOSE SPECIFIC ADHESIN"/>
    <property type="match status" value="1"/>
</dbReference>
<evidence type="ECO:0000256" key="2">
    <source>
        <dbReference type="ARBA" id="ARBA00006671"/>
    </source>
</evidence>
<feature type="chain" id="PRO_5020497260" evidence="4">
    <location>
        <begin position="22"/>
        <end position="172"/>
    </location>
</feature>
<comment type="similarity">
    <text evidence="2">Belongs to the fimbrial protein family.</text>
</comment>
<keyword evidence="7" id="KW-1185">Reference proteome</keyword>
<accession>A0A4R5M4T6</accession>
<evidence type="ECO:0000256" key="3">
    <source>
        <dbReference type="ARBA" id="ARBA00023263"/>
    </source>
</evidence>